<keyword evidence="3" id="KW-0472">Membrane</keyword>
<comment type="subcellular location">
    <subcellularLocation>
        <location evidence="1">Membrane</location>
        <topology evidence="1">Multi-pass membrane protein</topology>
    </subcellularLocation>
</comment>
<evidence type="ECO:0000256" key="3">
    <source>
        <dbReference type="SAM" id="Phobius"/>
    </source>
</evidence>
<evidence type="ECO:0000256" key="1">
    <source>
        <dbReference type="ARBA" id="ARBA00004141"/>
    </source>
</evidence>
<feature type="transmembrane region" description="Helical" evidence="3">
    <location>
        <begin position="840"/>
        <end position="860"/>
    </location>
</feature>
<protein>
    <recommendedName>
        <fullName evidence="4">Major facilitator superfamily (MFS) profile domain-containing protein</fullName>
    </recommendedName>
</protein>
<dbReference type="FunFam" id="1.20.1250.20:FF:000505">
    <property type="entry name" value="Predicted protein"/>
    <property type="match status" value="1"/>
</dbReference>
<feature type="transmembrane region" description="Helical" evidence="3">
    <location>
        <begin position="708"/>
        <end position="730"/>
    </location>
</feature>
<feature type="transmembrane region" description="Helical" evidence="3">
    <location>
        <begin position="783"/>
        <end position="807"/>
    </location>
</feature>
<accession>A0A9J6CIC9</accession>
<sequence>MADILIDNEQTKFTPLQVTKQQQSSDFSVSLEKEVFRMIATSNFNFTALQTEAATNRTTVKIDGRSDGNENAISERKSNLKLLLNFHSTTTSDDSKQKRINNYNEINNQDQSNTINHQTPTITKTTTNACQLNPSPNQPIYNEFVNHIYENSKSSNNKQHNEEDEDVKPLLKSLKSIVKSPSGNVKSTLPLGNGAIKTKNNKRLSWQALTNPARHPLRTDDTNNENTQSTSLDSSEEQQPVTQNEDCSSPIVSSTSSSSDSSSSSSSDDDEFSEIVFQAPDGGYGWVIVLVSFLINMIADGITFSFGVFNVEFLKYFGDSKGKTAWISSIFMATPLLSGPIASYLTDRYGCRKVTIFGAILSAIGFLLSSISKSMEMLFITFGLIAGFGLSLCYVAAVVIVAYYFDKKRSFATGISVCGSGIGTFLFPPLIQSLIEYYGWRGCSAILAGILLNMCVCGALMRDLEWTTHRARKARKHAKKIKQKKHSSFDSFSITASTNTNGPSTNGIEGVNVDTHFLEAVAKDDPHLFSSLINLPTFVKNGEKIPIGVLEQLAKNRNFHDVIRHNYPHLLATRSLSTSDQFPTQDHHVAGILSPTTLEISKNRKNHKHRHTIQIGESETDVTDKWLRQHNNERHHHHVMDLLKDLRIHRHSLTYRGAMLNINKYRLRASSCPDIYRNSMTTITSDSVSTARQMFVEFKKLFKDILDFSYFLDIRFLLFAISNFILYTWYDVVYVYLPDFALEQQVSETDASVLISLIGIINMFGEIILGWTGDREELNPNIVYAVCMAFCGVAVTMIPFFTTYIWMCLLSGAFGLFIAANYSLTSIILVNLVDLDRFTNAYGLLLLVQGIANLVGPPIAGMAYDFTGTYNLSFFLAGGFIILSGFLLMILPVLSRYRKFQRRRKESKISEIIVDSGIHDKTIANGVCV</sequence>
<organism evidence="5 6">
    <name type="scientific">Polypedilum vanderplanki</name>
    <name type="common">Sleeping chironomid midge</name>
    <dbReference type="NCBI Taxonomy" id="319348"/>
    <lineage>
        <taxon>Eukaryota</taxon>
        <taxon>Metazoa</taxon>
        <taxon>Ecdysozoa</taxon>
        <taxon>Arthropoda</taxon>
        <taxon>Hexapoda</taxon>
        <taxon>Insecta</taxon>
        <taxon>Pterygota</taxon>
        <taxon>Neoptera</taxon>
        <taxon>Endopterygota</taxon>
        <taxon>Diptera</taxon>
        <taxon>Nematocera</taxon>
        <taxon>Chironomoidea</taxon>
        <taxon>Chironomidae</taxon>
        <taxon>Chironominae</taxon>
        <taxon>Polypedilum</taxon>
        <taxon>Polypedilum</taxon>
    </lineage>
</organism>
<name>A0A9J6CIC9_POLVA</name>
<evidence type="ECO:0000313" key="6">
    <source>
        <dbReference type="Proteomes" id="UP001107558"/>
    </source>
</evidence>
<dbReference type="Proteomes" id="UP001107558">
    <property type="component" value="Chromosome 1"/>
</dbReference>
<dbReference type="GO" id="GO:0016020">
    <property type="term" value="C:membrane"/>
    <property type="evidence" value="ECO:0007669"/>
    <property type="project" value="UniProtKB-SubCell"/>
</dbReference>
<feature type="transmembrane region" description="Helical" evidence="3">
    <location>
        <begin position="377"/>
        <end position="404"/>
    </location>
</feature>
<dbReference type="InterPro" id="IPR050327">
    <property type="entry name" value="Proton-linked_MCT"/>
</dbReference>
<dbReference type="InterPro" id="IPR036259">
    <property type="entry name" value="MFS_trans_sf"/>
</dbReference>
<keyword evidence="6" id="KW-1185">Reference proteome</keyword>
<keyword evidence="3" id="KW-0812">Transmembrane</keyword>
<keyword evidence="3" id="KW-1133">Transmembrane helix</keyword>
<feature type="transmembrane region" description="Helical" evidence="3">
    <location>
        <begin position="284"/>
        <end position="306"/>
    </location>
</feature>
<dbReference type="InterPro" id="IPR020846">
    <property type="entry name" value="MFS_dom"/>
</dbReference>
<dbReference type="CDD" id="cd17352">
    <property type="entry name" value="MFS_MCT_SLC16"/>
    <property type="match status" value="1"/>
</dbReference>
<dbReference type="SUPFAM" id="SSF103473">
    <property type="entry name" value="MFS general substrate transporter"/>
    <property type="match status" value="1"/>
</dbReference>
<dbReference type="PROSITE" id="PS50850">
    <property type="entry name" value="MFS"/>
    <property type="match status" value="1"/>
</dbReference>
<feature type="transmembrane region" description="Helical" evidence="3">
    <location>
        <begin position="813"/>
        <end position="833"/>
    </location>
</feature>
<feature type="transmembrane region" description="Helical" evidence="3">
    <location>
        <begin position="872"/>
        <end position="894"/>
    </location>
</feature>
<dbReference type="Pfam" id="PF07690">
    <property type="entry name" value="MFS_1"/>
    <property type="match status" value="2"/>
</dbReference>
<feature type="compositionally biased region" description="Low complexity" evidence="2">
    <location>
        <begin position="246"/>
        <end position="266"/>
    </location>
</feature>
<dbReference type="OrthoDB" id="410267at2759"/>
<feature type="transmembrane region" description="Helical" evidence="3">
    <location>
        <begin position="411"/>
        <end position="431"/>
    </location>
</feature>
<gene>
    <name evidence="5" type="ORF">PVAND_011048</name>
</gene>
<dbReference type="AlphaFoldDB" id="A0A9J6CIC9"/>
<evidence type="ECO:0000256" key="2">
    <source>
        <dbReference type="SAM" id="MobiDB-lite"/>
    </source>
</evidence>
<feature type="region of interest" description="Disordered" evidence="2">
    <location>
        <begin position="178"/>
        <end position="269"/>
    </location>
</feature>
<feature type="compositionally biased region" description="Polar residues" evidence="2">
    <location>
        <begin position="224"/>
        <end position="245"/>
    </location>
</feature>
<dbReference type="Gene3D" id="1.20.1250.20">
    <property type="entry name" value="MFS general substrate transporter like domains"/>
    <property type="match status" value="2"/>
</dbReference>
<feature type="transmembrane region" description="Helical" evidence="3">
    <location>
        <begin position="750"/>
        <end position="771"/>
    </location>
</feature>
<evidence type="ECO:0000259" key="4">
    <source>
        <dbReference type="PROSITE" id="PS50850"/>
    </source>
</evidence>
<dbReference type="GO" id="GO:0008028">
    <property type="term" value="F:monocarboxylic acid transmembrane transporter activity"/>
    <property type="evidence" value="ECO:0007669"/>
    <property type="project" value="TreeGrafter"/>
</dbReference>
<evidence type="ECO:0000313" key="5">
    <source>
        <dbReference type="EMBL" id="KAG5681632.1"/>
    </source>
</evidence>
<proteinExistence type="predicted"/>
<dbReference type="EMBL" id="JADBJN010000001">
    <property type="protein sequence ID" value="KAG5681632.1"/>
    <property type="molecule type" value="Genomic_DNA"/>
</dbReference>
<feature type="transmembrane region" description="Helical" evidence="3">
    <location>
        <begin position="354"/>
        <end position="371"/>
    </location>
</feature>
<feature type="domain" description="Major facilitator superfamily (MFS) profile" evidence="4">
    <location>
        <begin position="285"/>
        <end position="896"/>
    </location>
</feature>
<reference evidence="5" key="1">
    <citation type="submission" date="2021-03" db="EMBL/GenBank/DDBJ databases">
        <title>Chromosome level genome of the anhydrobiotic midge Polypedilum vanderplanki.</title>
        <authorList>
            <person name="Yoshida Y."/>
            <person name="Kikawada T."/>
            <person name="Gusev O."/>
        </authorList>
    </citation>
    <scope>NUCLEOTIDE SEQUENCE</scope>
    <source>
        <strain evidence="5">NIAS01</strain>
        <tissue evidence="5">Whole body or cell culture</tissue>
    </source>
</reference>
<feature type="transmembrane region" description="Helical" evidence="3">
    <location>
        <begin position="437"/>
        <end position="461"/>
    </location>
</feature>
<feature type="transmembrane region" description="Helical" evidence="3">
    <location>
        <begin position="326"/>
        <end position="345"/>
    </location>
</feature>
<comment type="caution">
    <text evidence="5">The sequence shown here is derived from an EMBL/GenBank/DDBJ whole genome shotgun (WGS) entry which is preliminary data.</text>
</comment>
<dbReference type="PANTHER" id="PTHR11360">
    <property type="entry name" value="MONOCARBOXYLATE TRANSPORTER"/>
    <property type="match status" value="1"/>
</dbReference>
<dbReference type="InterPro" id="IPR011701">
    <property type="entry name" value="MFS"/>
</dbReference>
<dbReference type="PANTHER" id="PTHR11360:SF260">
    <property type="entry name" value="MFS DOMAIN-CONTAINING PROTEIN"/>
    <property type="match status" value="1"/>
</dbReference>